<dbReference type="PANTHER" id="PTHR33258">
    <property type="entry name" value="TRANSPOSASE INSL FOR INSERTION SEQUENCE ELEMENT IS186A-RELATED"/>
    <property type="match status" value="1"/>
</dbReference>
<evidence type="ECO:0000313" key="7">
    <source>
        <dbReference type="Proteomes" id="UP000030147"/>
    </source>
</evidence>
<evidence type="ECO:0000256" key="4">
    <source>
        <dbReference type="ARBA" id="ARBA00023172"/>
    </source>
</evidence>
<keyword evidence="3" id="KW-0238">DNA-binding</keyword>
<reference evidence="6 7" key="1">
    <citation type="journal article" date="2015" name="Stand. Genomic Sci.">
        <title>High quality draft genome sequence of the moderately halophilic bacterium Pontibacillus yanchengensis Y32(T) and comparison among Pontibacillus genomes.</title>
        <authorList>
            <person name="Huang J."/>
            <person name="Qiao Z.X."/>
            <person name="Tang J.W."/>
            <person name="Wang G."/>
        </authorList>
    </citation>
    <scope>NUCLEOTIDE SEQUENCE [LARGE SCALE GENOMIC DNA]</scope>
    <source>
        <strain evidence="6 7">Y32</strain>
    </source>
</reference>
<evidence type="ECO:0000259" key="5">
    <source>
        <dbReference type="Pfam" id="PF01609"/>
    </source>
</evidence>
<name>A0A0A2T8M2_9BACI</name>
<comment type="similarity">
    <text evidence="1">Belongs to the transposase 11 family.</text>
</comment>
<dbReference type="InterPro" id="IPR012337">
    <property type="entry name" value="RNaseH-like_sf"/>
</dbReference>
<dbReference type="InterPro" id="IPR002559">
    <property type="entry name" value="Transposase_11"/>
</dbReference>
<dbReference type="Gene3D" id="3.90.350.10">
    <property type="entry name" value="Transposase Inhibitor Protein From Tn5, Chain A, domain 1"/>
    <property type="match status" value="1"/>
</dbReference>
<keyword evidence="7" id="KW-1185">Reference proteome</keyword>
<gene>
    <name evidence="6" type="ORF">N782_04365</name>
</gene>
<dbReference type="GO" id="GO:0003677">
    <property type="term" value="F:DNA binding"/>
    <property type="evidence" value="ECO:0007669"/>
    <property type="project" value="UniProtKB-KW"/>
</dbReference>
<keyword evidence="4" id="KW-0233">DNA recombination</keyword>
<evidence type="ECO:0000256" key="2">
    <source>
        <dbReference type="ARBA" id="ARBA00022578"/>
    </source>
</evidence>
<proteinExistence type="inferred from homology"/>
<feature type="domain" description="Transposase IS4-like" evidence="5">
    <location>
        <begin position="120"/>
        <end position="321"/>
    </location>
</feature>
<dbReference type="NCBIfam" id="NF033592">
    <property type="entry name" value="transpos_IS4_1"/>
    <property type="match status" value="1"/>
</dbReference>
<evidence type="ECO:0000256" key="1">
    <source>
        <dbReference type="ARBA" id="ARBA00010075"/>
    </source>
</evidence>
<dbReference type="eggNOG" id="COG3385">
    <property type="taxonomic scope" value="Bacteria"/>
</dbReference>
<dbReference type="InterPro" id="IPR047952">
    <property type="entry name" value="Transpos_IS4"/>
</dbReference>
<organism evidence="6 7">
    <name type="scientific">Pontibacillus yanchengensis Y32</name>
    <dbReference type="NCBI Taxonomy" id="1385514"/>
    <lineage>
        <taxon>Bacteria</taxon>
        <taxon>Bacillati</taxon>
        <taxon>Bacillota</taxon>
        <taxon>Bacilli</taxon>
        <taxon>Bacillales</taxon>
        <taxon>Bacillaceae</taxon>
        <taxon>Pontibacillus</taxon>
    </lineage>
</organism>
<dbReference type="SUPFAM" id="SSF53098">
    <property type="entry name" value="Ribonuclease H-like"/>
    <property type="match status" value="1"/>
</dbReference>
<evidence type="ECO:0000313" key="6">
    <source>
        <dbReference type="EMBL" id="KGP70768.1"/>
    </source>
</evidence>
<dbReference type="GO" id="GO:0006313">
    <property type="term" value="P:DNA transposition"/>
    <property type="evidence" value="ECO:0007669"/>
    <property type="project" value="InterPro"/>
</dbReference>
<dbReference type="OrthoDB" id="368860at2"/>
<dbReference type="EMBL" id="AVBF01000128">
    <property type="protein sequence ID" value="KGP70768.1"/>
    <property type="molecule type" value="Genomic_DNA"/>
</dbReference>
<protein>
    <submittedName>
        <fullName evidence="6">Transposase</fullName>
    </submittedName>
</protein>
<dbReference type="PANTHER" id="PTHR33258:SF1">
    <property type="entry name" value="TRANSPOSASE INSL FOR INSERTION SEQUENCE ELEMENT IS186A-RELATED"/>
    <property type="match status" value="1"/>
</dbReference>
<accession>A0A0A2T8M2</accession>
<dbReference type="AlphaFoldDB" id="A0A0A2T8M2"/>
<dbReference type="Proteomes" id="UP000030147">
    <property type="component" value="Unassembled WGS sequence"/>
</dbReference>
<dbReference type="GO" id="GO:0004803">
    <property type="term" value="F:transposase activity"/>
    <property type="evidence" value="ECO:0007669"/>
    <property type="project" value="InterPro"/>
</dbReference>
<keyword evidence="2" id="KW-0815">Transposition</keyword>
<comment type="caution">
    <text evidence="6">The sequence shown here is derived from an EMBL/GenBank/DDBJ whole genome shotgun (WGS) entry which is preliminary data.</text>
</comment>
<sequence length="395" mass="45793">MSKSIGQDMLICQTLSKLPLEDLECPLHNYRKKLSDASLIKVFTAAQLDDWSSYEHMEEKIRAHPELSKELGVEGFSGSQLSRRINELPTELVQDIFYKIVQKIGSLTNGYKGLTKSIGPLSIVDSTEVRLPESCEWAYISKGRNAVKLHTRLVVVSSDFCYPDKVIPSTGEVSDFESAPFIIEGENVTFVTDRGYPSKKNLTDWLDRGISFVTRISKNLVLYTIEKFEPTHPSVIRDEIVNYGISREPVRYIEFKDEEGKEYRLLTTRFDLSDEEVLDIYKHRWMIELFFKWIKGHLKFTKLWSTDPQGIWNQMFIALIAFGLSLIHKLETKSNKTPWCFFRVLKTYLFLPGRKIYKELERKKKKSKGRQKVPIPPEIKYPSIGNVALVKEYKK</sequence>
<dbReference type="RefSeq" id="WP_036824885.1">
    <property type="nucleotide sequence ID" value="NZ_AVBF01000128.1"/>
</dbReference>
<dbReference type="Pfam" id="PF01609">
    <property type="entry name" value="DDE_Tnp_1"/>
    <property type="match status" value="1"/>
</dbReference>
<evidence type="ECO:0000256" key="3">
    <source>
        <dbReference type="ARBA" id="ARBA00023125"/>
    </source>
</evidence>